<protein>
    <submittedName>
        <fullName evidence="1">Uncharacterized protein</fullName>
    </submittedName>
</protein>
<gene>
    <name evidence="1" type="ORF">SOCEGT47_062100</name>
</gene>
<reference evidence="1 2" key="1">
    <citation type="submission" date="2015-09" db="EMBL/GenBank/DDBJ databases">
        <title>Sorangium comparison.</title>
        <authorList>
            <person name="Zaburannyi N."/>
            <person name="Bunk B."/>
            <person name="Overmann J."/>
            <person name="Mueller R."/>
        </authorList>
    </citation>
    <scope>NUCLEOTIDE SEQUENCE [LARGE SCALE GENOMIC DNA]</scope>
    <source>
        <strain evidence="1 2">So ceGT47</strain>
    </source>
</reference>
<dbReference type="EMBL" id="CP012670">
    <property type="protein sequence ID" value="AUX25661.1"/>
    <property type="molecule type" value="Genomic_DNA"/>
</dbReference>
<organism evidence="1 2">
    <name type="scientific">Sorangium cellulosum</name>
    <name type="common">Polyangium cellulosum</name>
    <dbReference type="NCBI Taxonomy" id="56"/>
    <lineage>
        <taxon>Bacteria</taxon>
        <taxon>Pseudomonadati</taxon>
        <taxon>Myxococcota</taxon>
        <taxon>Polyangia</taxon>
        <taxon>Polyangiales</taxon>
        <taxon>Polyangiaceae</taxon>
        <taxon>Sorangium</taxon>
    </lineage>
</organism>
<evidence type="ECO:0000313" key="1">
    <source>
        <dbReference type="EMBL" id="AUX25661.1"/>
    </source>
</evidence>
<sequence length="172" mass="19215">MGKVGLHLERPGSAHVMVLDREGEQFESSECDLRRCLSAGVDVSFQWWFEEDHSVYCRVRREECVDVVELGMEGCSEDELRVIGEALCERFVSGGSVSVGLVFDPCGLSEDYDWDLFFLRGEVLDWSSVRFGLPKMIGVSGASWERMWNLPVCTVAAFDTGLRVISNSSSVS</sequence>
<evidence type="ECO:0000313" key="2">
    <source>
        <dbReference type="Proteomes" id="UP000295781"/>
    </source>
</evidence>
<name>A0A4P2Q8S4_SORCE</name>
<accession>A0A4P2Q8S4</accession>
<proteinExistence type="predicted"/>
<dbReference type="Proteomes" id="UP000295781">
    <property type="component" value="Chromosome"/>
</dbReference>
<dbReference type="AlphaFoldDB" id="A0A4P2Q8S4"/>